<accession>A0ABQ9L8P1</accession>
<dbReference type="Proteomes" id="UP001174677">
    <property type="component" value="Chromosome 13"/>
</dbReference>
<feature type="region of interest" description="Disordered" evidence="1">
    <location>
        <begin position="1"/>
        <end position="70"/>
    </location>
</feature>
<evidence type="ECO:0000313" key="3">
    <source>
        <dbReference type="Proteomes" id="UP001174677"/>
    </source>
</evidence>
<reference evidence="2" key="1">
    <citation type="journal article" date="2023" name="Plant Biotechnol. J.">
        <title>Chromosome-level wild Hevea brasiliensis genome provides new tools for genomic-assisted breeding and valuable loci to elevate rubber yield.</title>
        <authorList>
            <person name="Cheng H."/>
            <person name="Song X."/>
            <person name="Hu Y."/>
            <person name="Wu T."/>
            <person name="Yang Q."/>
            <person name="An Z."/>
            <person name="Feng S."/>
            <person name="Deng Z."/>
            <person name="Wu W."/>
            <person name="Zeng X."/>
            <person name="Tu M."/>
            <person name="Wang X."/>
            <person name="Huang H."/>
        </authorList>
    </citation>
    <scope>NUCLEOTIDE SEQUENCE</scope>
    <source>
        <strain evidence="2">MT/VB/25A 57/8</strain>
    </source>
</reference>
<dbReference type="PANTHER" id="PTHR33670">
    <property type="entry name" value="SPLICING FACTOR, PROLINE- AND GLUTAMINE-RICH-LIKE"/>
    <property type="match status" value="1"/>
</dbReference>
<keyword evidence="3" id="KW-1185">Reference proteome</keyword>
<protein>
    <submittedName>
        <fullName evidence="2">Uncharacterized protein</fullName>
    </submittedName>
</protein>
<evidence type="ECO:0000313" key="2">
    <source>
        <dbReference type="EMBL" id="KAJ9163005.1"/>
    </source>
</evidence>
<comment type="caution">
    <text evidence="2">The sequence shown here is derived from an EMBL/GenBank/DDBJ whole genome shotgun (WGS) entry which is preliminary data.</text>
</comment>
<dbReference type="PANTHER" id="PTHR33670:SF15">
    <property type="entry name" value="OS02G0797600 PROTEIN"/>
    <property type="match status" value="1"/>
</dbReference>
<dbReference type="EMBL" id="JARPOI010000013">
    <property type="protein sequence ID" value="KAJ9163005.1"/>
    <property type="molecule type" value="Genomic_DNA"/>
</dbReference>
<gene>
    <name evidence="2" type="ORF">P3X46_022728</name>
</gene>
<proteinExistence type="predicted"/>
<evidence type="ECO:0000256" key="1">
    <source>
        <dbReference type="SAM" id="MobiDB-lite"/>
    </source>
</evidence>
<organism evidence="2 3">
    <name type="scientific">Hevea brasiliensis</name>
    <name type="common">Para rubber tree</name>
    <name type="synonym">Siphonia brasiliensis</name>
    <dbReference type="NCBI Taxonomy" id="3981"/>
    <lineage>
        <taxon>Eukaryota</taxon>
        <taxon>Viridiplantae</taxon>
        <taxon>Streptophyta</taxon>
        <taxon>Embryophyta</taxon>
        <taxon>Tracheophyta</taxon>
        <taxon>Spermatophyta</taxon>
        <taxon>Magnoliopsida</taxon>
        <taxon>eudicotyledons</taxon>
        <taxon>Gunneridae</taxon>
        <taxon>Pentapetalae</taxon>
        <taxon>rosids</taxon>
        <taxon>fabids</taxon>
        <taxon>Malpighiales</taxon>
        <taxon>Euphorbiaceae</taxon>
        <taxon>Crotonoideae</taxon>
        <taxon>Micrandreae</taxon>
        <taxon>Hevea</taxon>
    </lineage>
</organism>
<name>A0ABQ9L8P1_HEVBR</name>
<sequence length="187" mass="20758">MDAAINGPLRRETLTLASSVKPRFRNSEKYTNPNPRFTDSRRRKPRPVGLQSNPNLNNRDRSHSGSMVARFPARNLVMGEVKILKRGESLAKSDNRVPKENRKPRVKKEKNADLVLGCTDRLGPDPETVQKQVRVDEFNKLVEGMYVGSASVASPPPSSLPVPGFLGKSSNGAATTDLRRLLRLDMV</sequence>